<dbReference type="InterPro" id="IPR038390">
    <property type="entry name" value="Metal_Tscrpt_repr_sf"/>
</dbReference>
<dbReference type="GO" id="GO:0046872">
    <property type="term" value="F:metal ion binding"/>
    <property type="evidence" value="ECO:0007669"/>
    <property type="project" value="InterPro"/>
</dbReference>
<comment type="caution">
    <text evidence="2">The sequence shown here is derived from an EMBL/GenBank/DDBJ whole genome shotgun (WGS) entry which is preliminary data.</text>
</comment>
<protein>
    <submittedName>
        <fullName evidence="2">Transcriptional regulator</fullName>
    </submittedName>
</protein>
<proteinExistence type="inferred from homology"/>
<dbReference type="PANTHER" id="PTHR33677">
    <property type="entry name" value="TRANSCRIPTIONAL REPRESSOR FRMR-RELATED"/>
    <property type="match status" value="1"/>
</dbReference>
<name>A0A087M0E8_9HYPH</name>
<dbReference type="STRING" id="46914.JP75_15505"/>
<dbReference type="Proteomes" id="UP000028981">
    <property type="component" value="Unassembled WGS sequence"/>
</dbReference>
<evidence type="ECO:0000256" key="1">
    <source>
        <dbReference type="ARBA" id="ARBA00005260"/>
    </source>
</evidence>
<organism evidence="2 3">
    <name type="scientific">Devosia riboflavina</name>
    <dbReference type="NCBI Taxonomy" id="46914"/>
    <lineage>
        <taxon>Bacteria</taxon>
        <taxon>Pseudomonadati</taxon>
        <taxon>Pseudomonadota</taxon>
        <taxon>Alphaproteobacteria</taxon>
        <taxon>Hyphomicrobiales</taxon>
        <taxon>Devosiaceae</taxon>
        <taxon>Devosia</taxon>
    </lineage>
</organism>
<accession>A0A087M0E8</accession>
<dbReference type="OrthoDB" id="9806052at2"/>
<reference evidence="2 3" key="1">
    <citation type="submission" date="2014-08" db="EMBL/GenBank/DDBJ databases">
        <authorList>
            <person name="Hassan Y.I."/>
            <person name="Lepp D."/>
            <person name="Zhou T."/>
        </authorList>
    </citation>
    <scope>NUCLEOTIDE SEQUENCE [LARGE SCALE GENOMIC DNA]</scope>
    <source>
        <strain evidence="2 3">IFO13584</strain>
    </source>
</reference>
<evidence type="ECO:0000313" key="2">
    <source>
        <dbReference type="EMBL" id="KFL30351.1"/>
    </source>
</evidence>
<dbReference type="Pfam" id="PF02583">
    <property type="entry name" value="Trns_repr_metal"/>
    <property type="match status" value="1"/>
</dbReference>
<dbReference type="AlphaFoldDB" id="A0A087M0E8"/>
<keyword evidence="3" id="KW-1185">Reference proteome</keyword>
<dbReference type="Gene3D" id="1.20.58.1000">
    <property type="entry name" value="Metal-sensitive repressor, helix protomer"/>
    <property type="match status" value="1"/>
</dbReference>
<evidence type="ECO:0000313" key="3">
    <source>
        <dbReference type="Proteomes" id="UP000028981"/>
    </source>
</evidence>
<dbReference type="GO" id="GO:0003677">
    <property type="term" value="F:DNA binding"/>
    <property type="evidence" value="ECO:0007669"/>
    <property type="project" value="InterPro"/>
</dbReference>
<dbReference type="InterPro" id="IPR003735">
    <property type="entry name" value="Metal_Tscrpt_repr"/>
</dbReference>
<dbReference type="PANTHER" id="PTHR33677:SF5">
    <property type="entry name" value="TRANSCRIPTIONAL REPRESSOR FRMR"/>
    <property type="match status" value="1"/>
</dbReference>
<dbReference type="GO" id="GO:0045892">
    <property type="term" value="P:negative regulation of DNA-templated transcription"/>
    <property type="evidence" value="ECO:0007669"/>
    <property type="project" value="UniProtKB-ARBA"/>
</dbReference>
<dbReference type="EMBL" id="JQGC01000014">
    <property type="protein sequence ID" value="KFL30351.1"/>
    <property type="molecule type" value="Genomic_DNA"/>
</dbReference>
<sequence length="92" mass="10128">MSHTIAQKPKILARVRRLKGQLEAVERALEAEADCADILNLVASVRGAVNGLTVELIEDHIRHHVADPDTDSDPHRAEGAAELIDVIRTYLK</sequence>
<dbReference type="CDD" id="cd10153">
    <property type="entry name" value="RcnR-FrmR-like_DUF156"/>
    <property type="match status" value="1"/>
</dbReference>
<comment type="similarity">
    <text evidence="1">Belongs to the FrmR/RcnR family.</text>
</comment>
<gene>
    <name evidence="2" type="ORF">JP75_15505</name>
</gene>
<dbReference type="RefSeq" id="WP_035084437.1">
    <property type="nucleotide sequence ID" value="NZ_JQGC01000014.1"/>
</dbReference>